<evidence type="ECO:0000256" key="4">
    <source>
        <dbReference type="ARBA" id="ARBA00022475"/>
    </source>
</evidence>
<feature type="transmembrane region" description="Helical" evidence="8">
    <location>
        <begin position="387"/>
        <end position="408"/>
    </location>
</feature>
<evidence type="ECO:0000313" key="10">
    <source>
        <dbReference type="Proteomes" id="UP000251402"/>
    </source>
</evidence>
<feature type="transmembrane region" description="Helical" evidence="8">
    <location>
        <begin position="363"/>
        <end position="381"/>
    </location>
</feature>
<dbReference type="GO" id="GO:0008324">
    <property type="term" value="F:monoatomic cation transmembrane transporter activity"/>
    <property type="evidence" value="ECO:0007669"/>
    <property type="project" value="InterPro"/>
</dbReference>
<keyword evidence="6 8" id="KW-1133">Transmembrane helix</keyword>
<feature type="transmembrane region" description="Helical" evidence="8">
    <location>
        <begin position="475"/>
        <end position="496"/>
    </location>
</feature>
<dbReference type="RefSeq" id="WP_112569640.1">
    <property type="nucleotide sequence ID" value="NZ_CP043450.1"/>
</dbReference>
<feature type="transmembrane region" description="Helical" evidence="8">
    <location>
        <begin position="916"/>
        <end position="940"/>
    </location>
</feature>
<protein>
    <submittedName>
        <fullName evidence="9">Efflux RND transporter permease subunit</fullName>
    </submittedName>
</protein>
<dbReference type="NCBIfam" id="TIGR00914">
    <property type="entry name" value="2A0601"/>
    <property type="match status" value="1"/>
</dbReference>
<keyword evidence="10" id="KW-1185">Reference proteome</keyword>
<dbReference type="Gene3D" id="3.30.70.1440">
    <property type="entry name" value="Multidrug efflux transporter AcrB pore domain"/>
    <property type="match status" value="1"/>
</dbReference>
<dbReference type="Gene3D" id="3.30.70.1320">
    <property type="entry name" value="Multidrug efflux transporter AcrB pore domain like"/>
    <property type="match status" value="1"/>
</dbReference>
<feature type="transmembrane region" description="Helical" evidence="8">
    <location>
        <begin position="866"/>
        <end position="883"/>
    </location>
</feature>
<evidence type="ECO:0000256" key="5">
    <source>
        <dbReference type="ARBA" id="ARBA00022692"/>
    </source>
</evidence>
<dbReference type="SUPFAM" id="SSF82693">
    <property type="entry name" value="Multidrug efflux transporter AcrB pore domain, PN1, PN2, PC1 and PC2 subdomains"/>
    <property type="match status" value="2"/>
</dbReference>
<dbReference type="PRINTS" id="PR00702">
    <property type="entry name" value="ACRIFLAVINRP"/>
</dbReference>
<feature type="transmembrane region" description="Helical" evidence="8">
    <location>
        <begin position="531"/>
        <end position="549"/>
    </location>
</feature>
<dbReference type="Gene3D" id="3.30.70.1430">
    <property type="entry name" value="Multidrug efflux transporter AcrB pore domain"/>
    <property type="match status" value="2"/>
</dbReference>
<feature type="transmembrane region" description="Helical" evidence="8">
    <location>
        <begin position="1008"/>
        <end position="1032"/>
    </location>
</feature>
<feature type="transmembrane region" description="Helical" evidence="8">
    <location>
        <begin position="890"/>
        <end position="910"/>
    </location>
</feature>
<dbReference type="PANTHER" id="PTHR32063">
    <property type="match status" value="1"/>
</dbReference>
<keyword evidence="5 8" id="KW-0812">Transmembrane</keyword>
<dbReference type="Proteomes" id="UP000251402">
    <property type="component" value="Chromosome"/>
</dbReference>
<dbReference type="OrthoDB" id="9760604at2"/>
<proteinExistence type="inferred from homology"/>
<keyword evidence="4" id="KW-1003">Cell membrane</keyword>
<feature type="transmembrane region" description="Helical" evidence="8">
    <location>
        <begin position="979"/>
        <end position="996"/>
    </location>
</feature>
<dbReference type="Gene3D" id="3.30.2090.10">
    <property type="entry name" value="Multidrug efflux transporter AcrB TolC docking domain, DN and DC subdomains"/>
    <property type="match status" value="2"/>
</dbReference>
<dbReference type="InterPro" id="IPR004763">
    <property type="entry name" value="CusA-like"/>
</dbReference>
<evidence type="ECO:0000256" key="7">
    <source>
        <dbReference type="ARBA" id="ARBA00023136"/>
    </source>
</evidence>
<comment type="subcellular location">
    <subcellularLocation>
        <location evidence="1">Cell membrane</location>
        <topology evidence="1">Multi-pass membrane protein</topology>
    </subcellularLocation>
</comment>
<dbReference type="InterPro" id="IPR001036">
    <property type="entry name" value="Acrflvin-R"/>
</dbReference>
<dbReference type="KEGG" id="mrub:DEO27_003130"/>
<gene>
    <name evidence="9" type="ORF">DEO27_003130</name>
</gene>
<dbReference type="AlphaFoldDB" id="A0A5C1HVF0"/>
<organism evidence="9 10">
    <name type="scientific">Mucilaginibacter rubeus</name>
    <dbReference type="NCBI Taxonomy" id="2027860"/>
    <lineage>
        <taxon>Bacteria</taxon>
        <taxon>Pseudomonadati</taxon>
        <taxon>Bacteroidota</taxon>
        <taxon>Sphingobacteriia</taxon>
        <taxon>Sphingobacteriales</taxon>
        <taxon>Sphingobacteriaceae</taxon>
        <taxon>Mucilaginibacter</taxon>
    </lineage>
</organism>
<evidence type="ECO:0000313" key="9">
    <source>
        <dbReference type="EMBL" id="QEM09050.1"/>
    </source>
</evidence>
<feature type="transmembrane region" description="Helical" evidence="8">
    <location>
        <begin position="339"/>
        <end position="356"/>
    </location>
</feature>
<evidence type="ECO:0000256" key="2">
    <source>
        <dbReference type="ARBA" id="ARBA00010942"/>
    </source>
</evidence>
<comment type="similarity">
    <text evidence="2">Belongs to the resistance-nodulation-cell division (RND) (TC 2.A.6) family.</text>
</comment>
<dbReference type="EMBL" id="CP043450">
    <property type="protein sequence ID" value="QEM09050.1"/>
    <property type="molecule type" value="Genomic_DNA"/>
</dbReference>
<name>A0A5C1HVF0_9SPHI</name>
<accession>A0A5C1HVF0</accession>
<dbReference type="Gene3D" id="1.20.1640.10">
    <property type="entry name" value="Multidrug efflux transporter AcrB transmembrane domain"/>
    <property type="match status" value="2"/>
</dbReference>
<evidence type="ECO:0000256" key="8">
    <source>
        <dbReference type="SAM" id="Phobius"/>
    </source>
</evidence>
<evidence type="ECO:0000256" key="3">
    <source>
        <dbReference type="ARBA" id="ARBA00022448"/>
    </source>
</evidence>
<dbReference type="SUPFAM" id="SSF82714">
    <property type="entry name" value="Multidrug efflux transporter AcrB TolC docking domain, DN and DC subdomains"/>
    <property type="match status" value="2"/>
</dbReference>
<feature type="transmembrane region" description="Helical" evidence="8">
    <location>
        <begin position="441"/>
        <end position="460"/>
    </location>
</feature>
<keyword evidence="3" id="KW-0813">Transport</keyword>
<dbReference type="PANTHER" id="PTHR32063:SF19">
    <property type="entry name" value="CATION EFFLUX SYSTEM PROTEIN CUSA"/>
    <property type="match status" value="1"/>
</dbReference>
<evidence type="ECO:0000256" key="1">
    <source>
        <dbReference type="ARBA" id="ARBA00004651"/>
    </source>
</evidence>
<dbReference type="GO" id="GO:0042910">
    <property type="term" value="F:xenobiotic transmembrane transporter activity"/>
    <property type="evidence" value="ECO:0007669"/>
    <property type="project" value="TreeGrafter"/>
</dbReference>
<dbReference type="InterPro" id="IPR027463">
    <property type="entry name" value="AcrB_DN_DC_subdom"/>
</dbReference>
<evidence type="ECO:0000256" key="6">
    <source>
        <dbReference type="ARBA" id="ARBA00022989"/>
    </source>
</evidence>
<sequence length="1051" mass="115612">MINQLISLSLKNRYIVLLLAVGLFAWGAWSVTQNPIDAIPDLSDNQVIVFTEWPGRSPQLIEDQVTYPLVSNLQGIPKVKAIRGTSMFGMSFVYIVFEDKADVYWARSRVLERLNYAQRLMPQSVTPTLGPDGTGVGHVLWYTLDSKNMNLGEQRALQDWYIKLGLQTVPGVSEVASFGGFEKQYQVNIDPHKLTYYRISLSQVLKSIKSNNNDVGGRKFEMNGTGYIVRGLGYIKNLQDVENIAVGTNNTVAVTLKDIATVQMGGDERLGIFDRNGDGEAVGGIVVMRYGENADEVISKVKAKMADLQTGLPADIKFHIAYDRSELIKNAVGSVKHTLIEEMITVSLIVILFLFSWRSALSIIIQIPITVAASFILLNAFGISSNIMSLTGIALAIGVIVDNGIVMVENAHRNLSLAGTLEHTDRISIIERSCKQVGRGVFFSTLIIVASFLPVFLLHGQEGKLFGPLAWTKTFILAIDAILAVTLAPVLISFFLKGKLRSDEHNPLNRGLENLYRPVLNWCMRWRKTTLAVNILALIVSIPLLISLGSEFMPPLDEGTILFMPVTQPDVSNAQAKQLLQVQDKIIKSVPEVADVLGKAGRASTATDNSPISMTETIVLLKPKNQWRKGVTKADIINELNSKLQIPGVVNGWTQPIINRINMLSTGIRTDVGLKIYGQNLDTINTLANRMKQALQDIDGVKDLYVDPITGGKYLDIQVNKAAIGRYGLSVDDVNEVVESALGGMNLTTTVEGRQRFSINARLAQDYRSSLDEIKRTPLQTASFGPVPLSSVADIRFADGPAMIQSENALLRGTVLFNVRGRDLGSTVKEAQNKLNALVKTLPKGYYIEWSGQYENLIRAEGTLKLILPVVLIIIFACLYFAFHSVREAFFSLISIPFALIGGAYMVYFFGVHLSVAVAVGFIALFGIAVETGIVMVIYLNDAMQQLVALKGNSKETITREDLHDYVMNGAVKRLRPKLMTVCVALFGLVPVLWATGTGSDVMRPIVLPMIGGVLTSSTHILLVTPLIFLMVKEYELKKHGKLDILEAKEQ</sequence>
<dbReference type="SUPFAM" id="SSF82866">
    <property type="entry name" value="Multidrug efflux transporter AcrB transmembrane domain"/>
    <property type="match status" value="2"/>
</dbReference>
<reference evidence="9" key="1">
    <citation type="submission" date="2019-08" db="EMBL/GenBank/DDBJ databases">
        <title>Comparative genome analysis confer to the adaptation heavy metal polluted environment.</title>
        <authorList>
            <person name="Li Y."/>
        </authorList>
    </citation>
    <scope>NUCLEOTIDE SEQUENCE [LARGE SCALE GENOMIC DNA]</scope>
    <source>
        <strain evidence="9">P1</strain>
    </source>
</reference>
<dbReference type="GO" id="GO:0005886">
    <property type="term" value="C:plasma membrane"/>
    <property type="evidence" value="ECO:0007669"/>
    <property type="project" value="UniProtKB-SubCell"/>
</dbReference>
<keyword evidence="7 8" id="KW-0472">Membrane</keyword>
<dbReference type="Pfam" id="PF00873">
    <property type="entry name" value="ACR_tran"/>
    <property type="match status" value="1"/>
</dbReference>